<dbReference type="InterPro" id="IPR001789">
    <property type="entry name" value="Sig_transdc_resp-reg_receiver"/>
</dbReference>
<feature type="domain" description="Response regulatory" evidence="8">
    <location>
        <begin position="4"/>
        <end position="118"/>
    </location>
</feature>
<dbReference type="GO" id="GO:0000160">
    <property type="term" value="P:phosphorelay signal transduction system"/>
    <property type="evidence" value="ECO:0007669"/>
    <property type="project" value="InterPro"/>
</dbReference>
<dbReference type="PROSITE" id="PS50110">
    <property type="entry name" value="RESPONSE_REGULATORY"/>
    <property type="match status" value="1"/>
</dbReference>
<evidence type="ECO:0000313" key="9">
    <source>
        <dbReference type="EMBL" id="NOK12658.1"/>
    </source>
</evidence>
<dbReference type="RefSeq" id="WP_171419525.1">
    <property type="nucleotide sequence ID" value="NZ_JABFJW010000249.1"/>
</dbReference>
<keyword evidence="2" id="KW-0067">ATP-binding</keyword>
<protein>
    <submittedName>
        <fullName evidence="9">Sigma-54-dependent Fis family transcriptional regulator</fullName>
    </submittedName>
</protein>
<dbReference type="SUPFAM" id="SSF46689">
    <property type="entry name" value="Homeodomain-like"/>
    <property type="match status" value="1"/>
</dbReference>
<evidence type="ECO:0000256" key="6">
    <source>
        <dbReference type="PROSITE-ProRule" id="PRU00169"/>
    </source>
</evidence>
<evidence type="ECO:0000256" key="1">
    <source>
        <dbReference type="ARBA" id="ARBA00022741"/>
    </source>
</evidence>
<dbReference type="Pfam" id="PF00072">
    <property type="entry name" value="Response_reg"/>
    <property type="match status" value="1"/>
</dbReference>
<dbReference type="SUPFAM" id="SSF52540">
    <property type="entry name" value="P-loop containing nucleoside triphosphate hydrolases"/>
    <property type="match status" value="1"/>
</dbReference>
<accession>A0A7Y4JWU7</accession>
<dbReference type="SMART" id="SM00448">
    <property type="entry name" value="REC"/>
    <property type="match status" value="1"/>
</dbReference>
<evidence type="ECO:0000313" key="10">
    <source>
        <dbReference type="Proteomes" id="UP000528460"/>
    </source>
</evidence>
<dbReference type="InterPro" id="IPR027417">
    <property type="entry name" value="P-loop_NTPase"/>
</dbReference>
<dbReference type="InterPro" id="IPR002078">
    <property type="entry name" value="Sigma_54_int"/>
</dbReference>
<dbReference type="InterPro" id="IPR002197">
    <property type="entry name" value="HTH_Fis"/>
</dbReference>
<dbReference type="InterPro" id="IPR025662">
    <property type="entry name" value="Sigma_54_int_dom_ATP-bd_1"/>
</dbReference>
<dbReference type="Pfam" id="PF02954">
    <property type="entry name" value="HTH_8"/>
    <property type="match status" value="1"/>
</dbReference>
<comment type="caution">
    <text evidence="9">The sequence shown here is derived from an EMBL/GenBank/DDBJ whole genome shotgun (WGS) entry which is preliminary data.</text>
</comment>
<keyword evidence="1" id="KW-0547">Nucleotide-binding</keyword>
<dbReference type="InterPro" id="IPR003593">
    <property type="entry name" value="AAA+_ATPase"/>
</dbReference>
<proteinExistence type="predicted"/>
<dbReference type="PANTHER" id="PTHR32071">
    <property type="entry name" value="TRANSCRIPTIONAL REGULATORY PROTEIN"/>
    <property type="match status" value="1"/>
</dbReference>
<keyword evidence="3" id="KW-0805">Transcription regulation</keyword>
<dbReference type="Gene3D" id="1.10.8.60">
    <property type="match status" value="1"/>
</dbReference>
<evidence type="ECO:0000256" key="3">
    <source>
        <dbReference type="ARBA" id="ARBA00023015"/>
    </source>
</evidence>
<dbReference type="Pfam" id="PF25601">
    <property type="entry name" value="AAA_lid_14"/>
    <property type="match status" value="1"/>
</dbReference>
<evidence type="ECO:0000256" key="2">
    <source>
        <dbReference type="ARBA" id="ARBA00022840"/>
    </source>
</evidence>
<feature type="domain" description="Sigma-54 factor interaction" evidence="7">
    <location>
        <begin position="141"/>
        <end position="370"/>
    </location>
</feature>
<keyword evidence="4" id="KW-0238">DNA-binding</keyword>
<evidence type="ECO:0000259" key="8">
    <source>
        <dbReference type="PROSITE" id="PS50110"/>
    </source>
</evidence>
<keyword evidence="5" id="KW-0804">Transcription</keyword>
<name>A0A7Y4JWU7_9BACT</name>
<dbReference type="GO" id="GO:0043565">
    <property type="term" value="F:sequence-specific DNA binding"/>
    <property type="evidence" value="ECO:0007669"/>
    <property type="project" value="InterPro"/>
</dbReference>
<dbReference type="Proteomes" id="UP000528460">
    <property type="component" value="Unassembled WGS sequence"/>
</dbReference>
<dbReference type="InterPro" id="IPR025944">
    <property type="entry name" value="Sigma_54_int_dom_CS"/>
</dbReference>
<evidence type="ECO:0000256" key="4">
    <source>
        <dbReference type="ARBA" id="ARBA00023125"/>
    </source>
</evidence>
<dbReference type="Gene3D" id="3.40.50.300">
    <property type="entry name" value="P-loop containing nucleotide triphosphate hydrolases"/>
    <property type="match status" value="1"/>
</dbReference>
<dbReference type="SUPFAM" id="SSF52172">
    <property type="entry name" value="CheY-like"/>
    <property type="match status" value="1"/>
</dbReference>
<dbReference type="Gene3D" id="1.10.10.60">
    <property type="entry name" value="Homeodomain-like"/>
    <property type="match status" value="1"/>
</dbReference>
<dbReference type="Pfam" id="PF00158">
    <property type="entry name" value="Sigma54_activat"/>
    <property type="match status" value="1"/>
</dbReference>
<reference evidence="9 10" key="1">
    <citation type="submission" date="2020-05" db="EMBL/GenBank/DDBJ databases">
        <authorList>
            <person name="Whitworth D."/>
        </authorList>
    </citation>
    <scope>NUCLEOTIDE SEQUENCE [LARGE SCALE GENOMIC DNA]</scope>
    <source>
        <strain evidence="9 10">CA046A</strain>
    </source>
</reference>
<organism evidence="9 10">
    <name type="scientific">Corallococcus exercitus</name>
    <dbReference type="NCBI Taxonomy" id="2316736"/>
    <lineage>
        <taxon>Bacteria</taxon>
        <taxon>Pseudomonadati</taxon>
        <taxon>Myxococcota</taxon>
        <taxon>Myxococcia</taxon>
        <taxon>Myxococcales</taxon>
        <taxon>Cystobacterineae</taxon>
        <taxon>Myxococcaceae</taxon>
        <taxon>Corallococcus</taxon>
    </lineage>
</organism>
<dbReference type="Gene3D" id="3.40.50.2300">
    <property type="match status" value="1"/>
</dbReference>
<dbReference type="InterPro" id="IPR058031">
    <property type="entry name" value="AAA_lid_NorR"/>
</dbReference>
<gene>
    <name evidence="9" type="ORF">HNS30_26790</name>
</gene>
<feature type="modified residue" description="4-aspartylphosphate" evidence="6">
    <location>
        <position position="53"/>
    </location>
</feature>
<dbReference type="PANTHER" id="PTHR32071:SF117">
    <property type="entry name" value="PTS-DEPENDENT DIHYDROXYACETONE KINASE OPERON REGULATORY PROTEIN-RELATED"/>
    <property type="match status" value="1"/>
</dbReference>
<dbReference type="FunFam" id="3.40.50.300:FF:000006">
    <property type="entry name" value="DNA-binding transcriptional regulator NtrC"/>
    <property type="match status" value="1"/>
</dbReference>
<dbReference type="PROSITE" id="PS00675">
    <property type="entry name" value="SIGMA54_INTERACT_1"/>
    <property type="match status" value="1"/>
</dbReference>
<dbReference type="SMART" id="SM00382">
    <property type="entry name" value="AAA"/>
    <property type="match status" value="1"/>
</dbReference>
<keyword evidence="6" id="KW-0597">Phosphoprotein</keyword>
<dbReference type="GO" id="GO:0006355">
    <property type="term" value="P:regulation of DNA-templated transcription"/>
    <property type="evidence" value="ECO:0007669"/>
    <property type="project" value="InterPro"/>
</dbReference>
<dbReference type="InterPro" id="IPR009057">
    <property type="entry name" value="Homeodomain-like_sf"/>
</dbReference>
<evidence type="ECO:0000259" key="7">
    <source>
        <dbReference type="PROSITE" id="PS50045"/>
    </source>
</evidence>
<dbReference type="InterPro" id="IPR011006">
    <property type="entry name" value="CheY-like_superfamily"/>
</dbReference>
<dbReference type="PROSITE" id="PS50045">
    <property type="entry name" value="SIGMA54_INTERACT_4"/>
    <property type="match status" value="1"/>
</dbReference>
<dbReference type="GO" id="GO:0005524">
    <property type="term" value="F:ATP binding"/>
    <property type="evidence" value="ECO:0007669"/>
    <property type="project" value="UniProtKB-KW"/>
</dbReference>
<dbReference type="PROSITE" id="PS00688">
    <property type="entry name" value="SIGMA54_INTERACT_3"/>
    <property type="match status" value="1"/>
</dbReference>
<sequence length="450" mass="49500">MSTSLLLVDDDRTFSSLAASMLSQEGFRVRVARSLHETRVALAAEAPDLVVLDRRLPDGDGLVFLPELRAQLPTTVVLMVTAHGDIESAVEAIRAGARDYLSKPVEIDDLVMRARRAASDLQLQERLRQAESVLEGQHRMAEPRSPAMQRTLEMLERIATTPRSPVLLLGETGTGKAVLARHLHALRQKQGAFVQINCAALPATMMESELFGHERGAFTDAKTARRGLVELASDGLLFLDEVGELPLALQAKLLTFLDKGAFRRLGGTTELTSTARIVAATNKDLEAEVAAGRFREDLLFRLSVFRVDVPPLRERREDVLPLARTLVLELCSELGRRPVPFSPAAEERLLSYPFPGNVRELRNVLERALVLEGGPALELQSLAKGGGMPAPVDPNAFSVSGPPRTLDEVERLYVRHVLEQLGGRRMEAARALGLSYPTFLRRLEENPPSE</sequence>
<dbReference type="CDD" id="cd00009">
    <property type="entry name" value="AAA"/>
    <property type="match status" value="1"/>
</dbReference>
<dbReference type="AlphaFoldDB" id="A0A7Y4JWU7"/>
<evidence type="ECO:0000256" key="5">
    <source>
        <dbReference type="ARBA" id="ARBA00023163"/>
    </source>
</evidence>
<dbReference type="EMBL" id="JABFJW010000249">
    <property type="protein sequence ID" value="NOK12658.1"/>
    <property type="molecule type" value="Genomic_DNA"/>
</dbReference>